<feature type="region of interest" description="Disordered" evidence="1">
    <location>
        <begin position="164"/>
        <end position="209"/>
    </location>
</feature>
<dbReference type="InterPro" id="IPR036779">
    <property type="entry name" value="LysM_dom_sf"/>
</dbReference>
<protein>
    <submittedName>
        <fullName evidence="4">LysM peptidoglycan-binding domain-containing protein</fullName>
    </submittedName>
</protein>
<keyword evidence="5" id="KW-1185">Reference proteome</keyword>
<dbReference type="EMBL" id="JBHUIV010000016">
    <property type="protein sequence ID" value="MFD2201881.1"/>
    <property type="molecule type" value="Genomic_DNA"/>
</dbReference>
<dbReference type="RefSeq" id="WP_380801998.1">
    <property type="nucleotide sequence ID" value="NZ_JBHUIV010000016.1"/>
</dbReference>
<evidence type="ECO:0000259" key="3">
    <source>
        <dbReference type="PROSITE" id="PS51782"/>
    </source>
</evidence>
<dbReference type="Gene3D" id="3.10.350.10">
    <property type="entry name" value="LysM domain"/>
    <property type="match status" value="3"/>
</dbReference>
<dbReference type="CDD" id="cd00118">
    <property type="entry name" value="LysM"/>
    <property type="match status" value="3"/>
</dbReference>
<proteinExistence type="predicted"/>
<name>A0ABW5B966_9BACT</name>
<dbReference type="InterPro" id="IPR036908">
    <property type="entry name" value="RlpA-like_sf"/>
</dbReference>
<sequence length="390" mass="41881">MKNLIVFCLGLFTILNVSAAEITPMDSVGIEKVGDKTFIIHQVDQGETLFGISRRYQTAINDIIQNNEALQAGLKIGQRIRIPYISKAALPEGAKLHKVAPGETLFSISKLYGATVDDVKGWNNLQGNDLSVGQALVIQNAVVQNPPTPTPTVKESVAATVEPTQEKTVPVKPAVPATAKEEVKASTPKVATPAPVTSPASSTSTGSKALPGEWITHTVSQGETLFSVAQKYEAKVEDLIAWNSLSSNNLSIGQKLKVGREIADPAKVPVVTSSVPVLINNDKTEGQLTTTRPEVGTGESTAYKNIKETGLAEVIEGTGNHKKYLVLHRTAPVGTIMRVRNEENDITIFARVVGKLPETGDNGRLVIKVSKAAYDQLRAVNARFRVEISY</sequence>
<feature type="compositionally biased region" description="Low complexity" evidence="1">
    <location>
        <begin position="185"/>
        <end position="205"/>
    </location>
</feature>
<gene>
    <name evidence="4" type="ORF">ACFSKV_09895</name>
</gene>
<reference evidence="5" key="1">
    <citation type="journal article" date="2019" name="Int. J. Syst. Evol. Microbiol.">
        <title>The Global Catalogue of Microorganisms (GCM) 10K type strain sequencing project: providing services to taxonomists for standard genome sequencing and annotation.</title>
        <authorList>
            <consortium name="The Broad Institute Genomics Platform"/>
            <consortium name="The Broad Institute Genome Sequencing Center for Infectious Disease"/>
            <person name="Wu L."/>
            <person name="Ma J."/>
        </authorList>
    </citation>
    <scope>NUCLEOTIDE SEQUENCE [LARGE SCALE GENOMIC DNA]</scope>
    <source>
        <strain evidence="5">KCTC 19812</strain>
    </source>
</reference>
<feature type="domain" description="LysM" evidence="3">
    <location>
        <begin position="95"/>
        <end position="138"/>
    </location>
</feature>
<feature type="domain" description="LysM" evidence="3">
    <location>
        <begin position="215"/>
        <end position="258"/>
    </location>
</feature>
<dbReference type="SUPFAM" id="SSF54106">
    <property type="entry name" value="LysM domain"/>
    <property type="match status" value="3"/>
</dbReference>
<organism evidence="4 5">
    <name type="scientific">Shivajiella indica</name>
    <dbReference type="NCBI Taxonomy" id="872115"/>
    <lineage>
        <taxon>Bacteria</taxon>
        <taxon>Pseudomonadati</taxon>
        <taxon>Bacteroidota</taxon>
        <taxon>Cytophagia</taxon>
        <taxon>Cytophagales</taxon>
        <taxon>Cyclobacteriaceae</taxon>
        <taxon>Shivajiella</taxon>
    </lineage>
</organism>
<dbReference type="PANTHER" id="PTHR33734:SF22">
    <property type="entry name" value="MEMBRANE-BOUND LYTIC MUREIN TRANSGLYCOSYLASE D"/>
    <property type="match status" value="1"/>
</dbReference>
<dbReference type="Pfam" id="PF01476">
    <property type="entry name" value="LysM"/>
    <property type="match status" value="3"/>
</dbReference>
<feature type="signal peptide" evidence="2">
    <location>
        <begin position="1"/>
        <end position="19"/>
    </location>
</feature>
<feature type="domain" description="LysM" evidence="3">
    <location>
        <begin position="39"/>
        <end position="82"/>
    </location>
</feature>
<dbReference type="PROSITE" id="PS51782">
    <property type="entry name" value="LYSM"/>
    <property type="match status" value="3"/>
</dbReference>
<dbReference type="Proteomes" id="UP001597414">
    <property type="component" value="Unassembled WGS sequence"/>
</dbReference>
<feature type="chain" id="PRO_5046991318" evidence="2">
    <location>
        <begin position="20"/>
        <end position="390"/>
    </location>
</feature>
<evidence type="ECO:0000313" key="4">
    <source>
        <dbReference type="EMBL" id="MFD2201881.1"/>
    </source>
</evidence>
<evidence type="ECO:0000313" key="5">
    <source>
        <dbReference type="Proteomes" id="UP001597414"/>
    </source>
</evidence>
<keyword evidence="2" id="KW-0732">Signal</keyword>
<dbReference type="SMART" id="SM00257">
    <property type="entry name" value="LysM"/>
    <property type="match status" value="3"/>
</dbReference>
<evidence type="ECO:0000256" key="1">
    <source>
        <dbReference type="SAM" id="MobiDB-lite"/>
    </source>
</evidence>
<comment type="caution">
    <text evidence="4">The sequence shown here is derived from an EMBL/GenBank/DDBJ whole genome shotgun (WGS) entry which is preliminary data.</text>
</comment>
<dbReference type="InterPro" id="IPR018392">
    <property type="entry name" value="LysM"/>
</dbReference>
<dbReference type="Gene3D" id="2.40.40.10">
    <property type="entry name" value="RlpA-like domain"/>
    <property type="match status" value="1"/>
</dbReference>
<dbReference type="PANTHER" id="PTHR33734">
    <property type="entry name" value="LYSM DOMAIN-CONTAINING GPI-ANCHORED PROTEIN 2"/>
    <property type="match status" value="1"/>
</dbReference>
<accession>A0ABW5B966</accession>
<evidence type="ECO:0000256" key="2">
    <source>
        <dbReference type="SAM" id="SignalP"/>
    </source>
</evidence>